<keyword evidence="2" id="KW-1185">Reference proteome</keyword>
<reference evidence="1 2" key="1">
    <citation type="submission" date="2015-05" db="EMBL/GenBank/DDBJ databases">
        <title>Complete genome sequence of Corynebacterium epidermidicanis DSM 45586, isolated from the skin of a dog suffering from pruritus.</title>
        <authorList>
            <person name="Ruckert C."/>
            <person name="Albersmeier A."/>
            <person name="Winkler A."/>
            <person name="Tauch A."/>
        </authorList>
    </citation>
    <scope>NUCLEOTIDE SEQUENCE [LARGE SCALE GENOMIC DNA]</scope>
    <source>
        <strain evidence="1 2">DSM 45586</strain>
    </source>
</reference>
<dbReference type="KEGG" id="cei:CEPID_02350"/>
<protein>
    <submittedName>
        <fullName evidence="1">Uncharacterized protein</fullName>
    </submittedName>
</protein>
<name>A0A0G3GM90_9CORY</name>
<evidence type="ECO:0000313" key="2">
    <source>
        <dbReference type="Proteomes" id="UP000035368"/>
    </source>
</evidence>
<sequence>MLLGGPTLRSLGLNWVCQGRGGDVALVSLRLRCGVYCSAETDQVTGAVWLFAHLD</sequence>
<dbReference type="STRING" id="1050174.CEPID_02350"/>
<dbReference type="AlphaFoldDB" id="A0A0G3GM90"/>
<proteinExistence type="predicted"/>
<dbReference type="EMBL" id="CP011541">
    <property type="protein sequence ID" value="AKK02351.1"/>
    <property type="molecule type" value="Genomic_DNA"/>
</dbReference>
<accession>A0A0G3GM90</accession>
<evidence type="ECO:0000313" key="1">
    <source>
        <dbReference type="EMBL" id="AKK02351.1"/>
    </source>
</evidence>
<organism evidence="1 2">
    <name type="scientific">Corynebacterium epidermidicanis</name>
    <dbReference type="NCBI Taxonomy" id="1050174"/>
    <lineage>
        <taxon>Bacteria</taxon>
        <taxon>Bacillati</taxon>
        <taxon>Actinomycetota</taxon>
        <taxon>Actinomycetes</taxon>
        <taxon>Mycobacteriales</taxon>
        <taxon>Corynebacteriaceae</taxon>
        <taxon>Corynebacterium</taxon>
    </lineage>
</organism>
<gene>
    <name evidence="1" type="ORF">CEPID_02350</name>
</gene>
<dbReference type="Proteomes" id="UP000035368">
    <property type="component" value="Chromosome"/>
</dbReference>